<accession>A0A1I8PIS2</accession>
<reference evidence="3" key="1">
    <citation type="submission" date="2020-05" db="UniProtKB">
        <authorList>
            <consortium name="EnsemblMetazoa"/>
        </authorList>
    </citation>
    <scope>IDENTIFICATION</scope>
    <source>
        <strain evidence="3">USDA</strain>
    </source>
</reference>
<sequence length="170" mass="19328">MKLVLFLLSIALMSKVSLAGVFGRFRRDVTQEGLDSTLELFKRLSAATGPLVTSVLDQVPKTDAFAPYRKELEEYLEAFNEYKTKKGLCFQKSTELLEKFSNLVEKYEKEDAPTEAKKVDELFNSYNSEKLESEIEEYVKKMDAMVEQDSNEVDSDAVGFQLLGMMFAVC</sequence>
<feature type="coiled-coil region" evidence="1">
    <location>
        <begin position="90"/>
        <end position="148"/>
    </location>
</feature>
<dbReference type="AlphaFoldDB" id="A0A1I8PIS2"/>
<evidence type="ECO:0000256" key="1">
    <source>
        <dbReference type="SAM" id="Coils"/>
    </source>
</evidence>
<evidence type="ECO:0000313" key="3">
    <source>
        <dbReference type="EnsemblMetazoa" id="SCAU008416-PA"/>
    </source>
</evidence>
<keyword evidence="4" id="KW-1185">Reference proteome</keyword>
<evidence type="ECO:0000313" key="4">
    <source>
        <dbReference type="Proteomes" id="UP000095300"/>
    </source>
</evidence>
<dbReference type="EnsemblMetazoa" id="SCAU008416-RA">
    <property type="protein sequence ID" value="SCAU008416-PA"/>
    <property type="gene ID" value="SCAU008416"/>
</dbReference>
<gene>
    <name evidence="3" type="primary">106081636</name>
</gene>
<dbReference type="KEGG" id="scac:106081636"/>
<keyword evidence="2" id="KW-0732">Signal</keyword>
<protein>
    <submittedName>
        <fullName evidence="3">Uncharacterized protein</fullName>
    </submittedName>
</protein>
<proteinExistence type="predicted"/>
<name>A0A1I8PIS2_STOCA</name>
<feature type="chain" id="PRO_5009326824" evidence="2">
    <location>
        <begin position="20"/>
        <end position="170"/>
    </location>
</feature>
<keyword evidence="1" id="KW-0175">Coiled coil</keyword>
<feature type="signal peptide" evidence="2">
    <location>
        <begin position="1"/>
        <end position="19"/>
    </location>
</feature>
<organism evidence="3 4">
    <name type="scientific">Stomoxys calcitrans</name>
    <name type="common">Stable fly</name>
    <name type="synonym">Conops calcitrans</name>
    <dbReference type="NCBI Taxonomy" id="35570"/>
    <lineage>
        <taxon>Eukaryota</taxon>
        <taxon>Metazoa</taxon>
        <taxon>Ecdysozoa</taxon>
        <taxon>Arthropoda</taxon>
        <taxon>Hexapoda</taxon>
        <taxon>Insecta</taxon>
        <taxon>Pterygota</taxon>
        <taxon>Neoptera</taxon>
        <taxon>Endopterygota</taxon>
        <taxon>Diptera</taxon>
        <taxon>Brachycera</taxon>
        <taxon>Muscomorpha</taxon>
        <taxon>Muscoidea</taxon>
        <taxon>Muscidae</taxon>
        <taxon>Stomoxys</taxon>
    </lineage>
</organism>
<evidence type="ECO:0000256" key="2">
    <source>
        <dbReference type="SAM" id="SignalP"/>
    </source>
</evidence>
<dbReference type="OrthoDB" id="10424157at2759"/>
<dbReference type="VEuPathDB" id="VectorBase:SCAU008416"/>
<dbReference type="Proteomes" id="UP000095300">
    <property type="component" value="Unassembled WGS sequence"/>
</dbReference>